<keyword evidence="2 6" id="KW-0489">Methyltransferase</keyword>
<keyword evidence="1" id="KW-0963">Cytoplasm</keyword>
<evidence type="ECO:0000313" key="8">
    <source>
        <dbReference type="EMBL" id="NPE14299.1"/>
    </source>
</evidence>
<dbReference type="GeneID" id="82157737"/>
<evidence type="ECO:0000256" key="6">
    <source>
        <dbReference type="PROSITE-ProRule" id="PRU01023"/>
    </source>
</evidence>
<feature type="active site" description="Nucleophile" evidence="6">
    <location>
        <position position="229"/>
    </location>
</feature>
<comment type="caution">
    <text evidence="6">Lacks conserved residue(s) required for the propagation of feature annotation.</text>
</comment>
<keyword evidence="9" id="KW-1185">Reference proteome</keyword>
<dbReference type="Gene3D" id="2.30.130.60">
    <property type="match status" value="1"/>
</dbReference>
<dbReference type="InterPro" id="IPR023267">
    <property type="entry name" value="RCMT"/>
</dbReference>
<evidence type="ECO:0000256" key="2">
    <source>
        <dbReference type="ARBA" id="ARBA00022603"/>
    </source>
</evidence>
<keyword evidence="5 6" id="KW-0694">RNA-binding</keyword>
<keyword evidence="4 6" id="KW-0949">S-adenosyl-L-methionine</keyword>
<dbReference type="InterPro" id="IPR001678">
    <property type="entry name" value="MeTrfase_RsmB-F_NOP2_dom"/>
</dbReference>
<evidence type="ECO:0000256" key="4">
    <source>
        <dbReference type="ARBA" id="ARBA00022691"/>
    </source>
</evidence>
<dbReference type="PANTHER" id="PTHR22807">
    <property type="entry name" value="NOP2 YEAST -RELATED NOL1/NOP2/FMU SUN DOMAIN-CONTAINING"/>
    <property type="match status" value="1"/>
</dbReference>
<protein>
    <recommendedName>
        <fullName evidence="7">SAM-dependent MTase RsmB/NOP-type domain-containing protein</fullName>
    </recommendedName>
</protein>
<feature type="domain" description="SAM-dependent MTase RsmB/NOP-type" evidence="7">
    <location>
        <begin position="1"/>
        <end position="295"/>
    </location>
</feature>
<evidence type="ECO:0000256" key="3">
    <source>
        <dbReference type="ARBA" id="ARBA00022679"/>
    </source>
</evidence>
<dbReference type="SUPFAM" id="SSF53335">
    <property type="entry name" value="S-adenosyl-L-methionine-dependent methyltransferases"/>
    <property type="match status" value="1"/>
</dbReference>
<dbReference type="Gene3D" id="3.40.50.150">
    <property type="entry name" value="Vaccinia Virus protein VP39"/>
    <property type="match status" value="1"/>
</dbReference>
<feature type="binding site" evidence="6">
    <location>
        <position position="176"/>
    </location>
    <ligand>
        <name>S-adenosyl-L-methionine</name>
        <dbReference type="ChEBI" id="CHEBI:59789"/>
    </ligand>
</feature>
<comment type="caution">
    <text evidence="8">The sequence shown here is derived from an EMBL/GenBank/DDBJ whole genome shotgun (WGS) entry which is preliminary data.</text>
</comment>
<dbReference type="PANTHER" id="PTHR22807:SF30">
    <property type="entry name" value="28S RRNA (CYTOSINE(4447)-C(5))-METHYLTRANSFERASE-RELATED"/>
    <property type="match status" value="1"/>
</dbReference>
<dbReference type="InterPro" id="IPR031341">
    <property type="entry name" value="Methyltr_RsmF_N"/>
</dbReference>
<dbReference type="PRINTS" id="PR02008">
    <property type="entry name" value="RCMTFAMILY"/>
</dbReference>
<evidence type="ECO:0000256" key="1">
    <source>
        <dbReference type="ARBA" id="ARBA00022490"/>
    </source>
</evidence>
<comment type="similarity">
    <text evidence="6">Belongs to the class I-like SAM-binding methyltransferase superfamily. RsmB/NOP family.</text>
</comment>
<sequence>MNLPDSFIRYTSRLMGDELYARFSDGLNEEAPVSIRINRLKSRGRSVAGTAVNVPWCGDGRYLPQRPDFTFDPLLHAGCYYVQEASSMFVHHVLRSLVSTPVLMLDMCAAPGGKSTAAASALPEGSILMSNEPVRARANILAENMMKWGSPDVIVTNNYPRDYVRSGLDFDVILCDVPCSGEGMFRKDEGAVEEWSPQNVDACSRLQREIVADAWQCLRPGGLLIYSTCTFNATENEENIRWIVDELGGMPVAVPVSEGWGICGSLLADFTAPVYRFIPGCTRGEGLFMAVLRKSPDAESPIILRKGKRYVQDKYDNGNKKRKDKAIAASLVSRDIEKIVSGWTSFVSGDEHIEPALRQSDVCVLALTPHLARLYDAASLSLRVLSAGVTLGNVKGHDIVPNHSLALSSVLCPDAFPVVPLTYTQAVAYLRRETVALPPDTPMGFVLVAWHDAVLGFVKNIGNRANNLYPQEWKIKSTHVPDREPWVLV</sequence>
<dbReference type="InterPro" id="IPR029063">
    <property type="entry name" value="SAM-dependent_MTases_sf"/>
</dbReference>
<keyword evidence="3 6" id="KW-0808">Transferase</keyword>
<dbReference type="RefSeq" id="WP_172178720.1">
    <property type="nucleotide sequence ID" value="NZ_CASGIA010000052.1"/>
</dbReference>
<dbReference type="Proteomes" id="UP001193734">
    <property type="component" value="Unassembled WGS sequence"/>
</dbReference>
<dbReference type="Pfam" id="PF01189">
    <property type="entry name" value="Methyltr_RsmB-F"/>
    <property type="match status" value="1"/>
</dbReference>
<evidence type="ECO:0000256" key="5">
    <source>
        <dbReference type="ARBA" id="ARBA00022884"/>
    </source>
</evidence>
<name>A0ABX2AV08_9BACT</name>
<gene>
    <name evidence="8" type="ORF">HPS55_08160</name>
</gene>
<proteinExistence type="inferred from homology"/>
<evidence type="ECO:0000259" key="7">
    <source>
        <dbReference type="PROSITE" id="PS51686"/>
    </source>
</evidence>
<dbReference type="EMBL" id="JABKKE010000012">
    <property type="protein sequence ID" value="NPE14299.1"/>
    <property type="molecule type" value="Genomic_DNA"/>
</dbReference>
<dbReference type="PROSITE" id="PS51686">
    <property type="entry name" value="SAM_MT_RSMB_NOP"/>
    <property type="match status" value="1"/>
</dbReference>
<dbReference type="Gene3D" id="3.30.70.1170">
    <property type="entry name" value="Sun protein, domain 3"/>
    <property type="match status" value="1"/>
</dbReference>
<accession>A0ABX2AV08</accession>
<feature type="binding site" evidence="6">
    <location>
        <begin position="108"/>
        <end position="114"/>
    </location>
    <ligand>
        <name>S-adenosyl-L-methionine</name>
        <dbReference type="ChEBI" id="CHEBI:59789"/>
    </ligand>
</feature>
<organism evidence="8 9">
    <name type="scientific">Xylanibacter rodentium</name>
    <dbReference type="NCBI Taxonomy" id="2736289"/>
    <lineage>
        <taxon>Bacteria</taxon>
        <taxon>Pseudomonadati</taxon>
        <taxon>Bacteroidota</taxon>
        <taxon>Bacteroidia</taxon>
        <taxon>Bacteroidales</taxon>
        <taxon>Prevotellaceae</taxon>
        <taxon>Xylanibacter</taxon>
    </lineage>
</organism>
<dbReference type="Pfam" id="PF13636">
    <property type="entry name" value="Methyltranf_PUA"/>
    <property type="match status" value="1"/>
</dbReference>
<dbReference type="InterPro" id="IPR027391">
    <property type="entry name" value="Nol1_Nop2_Fmu_2"/>
</dbReference>
<reference evidence="8 9" key="1">
    <citation type="submission" date="2020-05" db="EMBL/GenBank/DDBJ databases">
        <title>Distinct polysaccharide utilization as determinants for interspecies competition between intestinal Prevotella spp.</title>
        <authorList>
            <person name="Galvez E.J.C."/>
            <person name="Iljazovic A."/>
            <person name="Strowig T."/>
        </authorList>
    </citation>
    <scope>NUCLEOTIDE SEQUENCE [LARGE SCALE GENOMIC DNA]</scope>
    <source>
        <strain evidence="8 9">PROD</strain>
    </source>
</reference>
<feature type="binding site" evidence="6">
    <location>
        <position position="132"/>
    </location>
    <ligand>
        <name>S-adenosyl-L-methionine</name>
        <dbReference type="ChEBI" id="CHEBI:59789"/>
    </ligand>
</feature>
<evidence type="ECO:0000313" key="9">
    <source>
        <dbReference type="Proteomes" id="UP001193734"/>
    </source>
</evidence>
<dbReference type="Pfam" id="PF17125">
    <property type="entry name" value="Methyltr_RsmF_N"/>
    <property type="match status" value="1"/>
</dbReference>
<dbReference type="InterPro" id="IPR049560">
    <property type="entry name" value="MeTrfase_RsmB-F_NOP2_cat"/>
</dbReference>